<evidence type="ECO:0000313" key="3">
    <source>
        <dbReference type="Proteomes" id="UP001454036"/>
    </source>
</evidence>
<dbReference type="EMBL" id="BAABME010007465">
    <property type="protein sequence ID" value="GAA0170954.1"/>
    <property type="molecule type" value="Genomic_DNA"/>
</dbReference>
<comment type="caution">
    <text evidence="2">The sequence shown here is derived from an EMBL/GenBank/DDBJ whole genome shotgun (WGS) entry which is preliminary data.</text>
</comment>
<evidence type="ECO:0000313" key="2">
    <source>
        <dbReference type="EMBL" id="GAA0170954.1"/>
    </source>
</evidence>
<reference evidence="2 3" key="1">
    <citation type="submission" date="2024-01" db="EMBL/GenBank/DDBJ databases">
        <title>The complete chloroplast genome sequence of Lithospermum erythrorhizon: insights into the phylogenetic relationship among Boraginaceae species and the maternal lineages of purple gromwells.</title>
        <authorList>
            <person name="Okada T."/>
            <person name="Watanabe K."/>
        </authorList>
    </citation>
    <scope>NUCLEOTIDE SEQUENCE [LARGE SCALE GENOMIC DNA]</scope>
</reference>
<name>A0AAV3R3I4_LITER</name>
<evidence type="ECO:0000313" key="1">
    <source>
        <dbReference type="EMBL" id="GAA0156947.1"/>
    </source>
</evidence>
<dbReference type="AlphaFoldDB" id="A0AAV3R3I4"/>
<accession>A0AAV3R3I4</accession>
<dbReference type="EMBL" id="BAABME010019363">
    <property type="protein sequence ID" value="GAA0156947.1"/>
    <property type="molecule type" value="Genomic_DNA"/>
</dbReference>
<keyword evidence="3" id="KW-1185">Reference proteome</keyword>
<gene>
    <name evidence="2" type="ORF">LIER_25104</name>
    <name evidence="1" type="ORF">LIER_38376</name>
</gene>
<protein>
    <recommendedName>
        <fullName evidence="4">Reverse transcriptase</fullName>
    </recommendedName>
</protein>
<sequence length="118" mass="13226">MYWKQRSCLRWTEDMEQVKGSAISFFKGFLSSNGDGSKNHRTTTREVIPHMINREVNRDLCALLTLGGVKEAVFSMDQGAVAGPDGCLSRFLARLLFSYLKKMSHMGGVTIDQFLSAM</sequence>
<proteinExistence type="predicted"/>
<organism evidence="2 3">
    <name type="scientific">Lithospermum erythrorhizon</name>
    <name type="common">Purple gromwell</name>
    <name type="synonym">Lithospermum officinale var. erythrorhizon</name>
    <dbReference type="NCBI Taxonomy" id="34254"/>
    <lineage>
        <taxon>Eukaryota</taxon>
        <taxon>Viridiplantae</taxon>
        <taxon>Streptophyta</taxon>
        <taxon>Embryophyta</taxon>
        <taxon>Tracheophyta</taxon>
        <taxon>Spermatophyta</taxon>
        <taxon>Magnoliopsida</taxon>
        <taxon>eudicotyledons</taxon>
        <taxon>Gunneridae</taxon>
        <taxon>Pentapetalae</taxon>
        <taxon>asterids</taxon>
        <taxon>lamiids</taxon>
        <taxon>Boraginales</taxon>
        <taxon>Boraginaceae</taxon>
        <taxon>Boraginoideae</taxon>
        <taxon>Lithospermeae</taxon>
        <taxon>Lithospermum</taxon>
    </lineage>
</organism>
<evidence type="ECO:0008006" key="4">
    <source>
        <dbReference type="Google" id="ProtNLM"/>
    </source>
</evidence>
<dbReference type="Proteomes" id="UP001454036">
    <property type="component" value="Unassembled WGS sequence"/>
</dbReference>